<evidence type="ECO:0000256" key="1">
    <source>
        <dbReference type="SAM" id="Coils"/>
    </source>
</evidence>
<accession>A0ABR9ZQN9</accession>
<dbReference type="InterPro" id="IPR025457">
    <property type="entry name" value="DUF4277"/>
</dbReference>
<dbReference type="PANTHER" id="PTHR34614:SF2">
    <property type="entry name" value="TRANSPOSASE IS4-LIKE DOMAIN-CONTAINING PROTEIN"/>
    <property type="match status" value="1"/>
</dbReference>
<evidence type="ECO:0000313" key="4">
    <source>
        <dbReference type="EMBL" id="MBF4692296.1"/>
    </source>
</evidence>
<protein>
    <submittedName>
        <fullName evidence="4">IS1634 family transposase</fullName>
    </submittedName>
</protein>
<feature type="domain" description="Transposase IS4-like" evidence="2">
    <location>
        <begin position="159"/>
        <end position="467"/>
    </location>
</feature>
<feature type="domain" description="DUF4277" evidence="3">
    <location>
        <begin position="14"/>
        <end position="115"/>
    </location>
</feature>
<dbReference type="Pfam" id="PF01609">
    <property type="entry name" value="DDE_Tnp_1"/>
    <property type="match status" value="1"/>
</dbReference>
<dbReference type="PANTHER" id="PTHR34614">
    <property type="match status" value="1"/>
</dbReference>
<dbReference type="InterPro" id="IPR002559">
    <property type="entry name" value="Transposase_11"/>
</dbReference>
<organism evidence="4 5">
    <name type="scientific">Fusibacter ferrireducens</name>
    <dbReference type="NCBI Taxonomy" id="2785058"/>
    <lineage>
        <taxon>Bacteria</taxon>
        <taxon>Bacillati</taxon>
        <taxon>Bacillota</taxon>
        <taxon>Clostridia</taxon>
        <taxon>Eubacteriales</taxon>
        <taxon>Eubacteriales Family XII. Incertae Sedis</taxon>
        <taxon>Fusibacter</taxon>
    </lineage>
</organism>
<dbReference type="EMBL" id="JADKNH010000002">
    <property type="protein sequence ID" value="MBF4692296.1"/>
    <property type="molecule type" value="Genomic_DNA"/>
</dbReference>
<keyword evidence="5" id="KW-1185">Reference proteome</keyword>
<gene>
    <name evidence="4" type="ORF">ISU02_04175</name>
</gene>
<dbReference type="NCBIfam" id="NF033559">
    <property type="entry name" value="transpos_IS1634"/>
    <property type="match status" value="1"/>
</dbReference>
<proteinExistence type="predicted"/>
<dbReference type="Proteomes" id="UP000614200">
    <property type="component" value="Unassembled WGS sequence"/>
</dbReference>
<reference evidence="4 5" key="1">
    <citation type="submission" date="2020-11" db="EMBL/GenBank/DDBJ databases">
        <title>Fusibacter basophilias sp. nov.</title>
        <authorList>
            <person name="Qiu D."/>
        </authorList>
    </citation>
    <scope>NUCLEOTIDE SEQUENCE [LARGE SCALE GENOMIC DNA]</scope>
    <source>
        <strain evidence="4 5">Q10-2</strain>
    </source>
</reference>
<sequence>MFDFSQITPYHDGKLGFIVGLCEQINVDQIFNAALEKQSGRPAEIPYGSLAKLLLMNMADEHHPLSRLSEYFQNADLESLLGHPIDVQKLNDDRFGGFLDAMYEYGGSRILSEVSLSAFKRYGIKLTNVNFDTTSKVMWGEYKVEDGSLESVEITFGYSKQKRFDKKQIMFSLGTTQGVAFEGQVLSGNTSDKQFNKDNLDRASQLRKDFGHIEEDFFYIADSAAFTEEFLKKAKSMDIDVITRMTDQTIEAKKVIETVASQLKTLPIIEIETTTKPSVYKLLDATCEYKGIPLSLGGCYSEALRPSKEKTVLKQVTKEYDALEKTLAKLEKRIFACEDDARLEIDKCYQELGRKLKFHSIEQTIETVQKRSVGRPRKDETPVSNYLVKSSISVHQTLIEEQITRECVFVVASTKLGMSAQRILEEYKSQSAVERKFQFLKSPQFVNSLYVDSIHRVEAIGYLMLILMVILSVAEHVVRRELKKENAIIIGPGKVKMAKPSLIAIYRIFYSVQTAAIAMADVTERGFTKPLDDNIKTVLRHLEIPENIYIRGVCDR</sequence>
<keyword evidence="1" id="KW-0175">Coiled coil</keyword>
<evidence type="ECO:0000313" key="5">
    <source>
        <dbReference type="Proteomes" id="UP000614200"/>
    </source>
</evidence>
<dbReference type="RefSeq" id="WP_194700531.1">
    <property type="nucleotide sequence ID" value="NZ_JADKNH010000002.1"/>
</dbReference>
<feature type="coiled-coil region" evidence="1">
    <location>
        <begin position="313"/>
        <end position="340"/>
    </location>
</feature>
<evidence type="ECO:0000259" key="3">
    <source>
        <dbReference type="Pfam" id="PF14104"/>
    </source>
</evidence>
<dbReference type="Pfam" id="PF14104">
    <property type="entry name" value="DUF4277"/>
    <property type="match status" value="1"/>
</dbReference>
<dbReference type="InterPro" id="IPR047654">
    <property type="entry name" value="IS1634_transpos"/>
</dbReference>
<evidence type="ECO:0000259" key="2">
    <source>
        <dbReference type="Pfam" id="PF01609"/>
    </source>
</evidence>
<comment type="caution">
    <text evidence="4">The sequence shown here is derived from an EMBL/GenBank/DDBJ whole genome shotgun (WGS) entry which is preliminary data.</text>
</comment>
<name>A0ABR9ZQN9_9FIRM</name>